<keyword evidence="5" id="KW-1185">Reference proteome</keyword>
<feature type="domain" description="Gfo/Idh/MocA-like oxidoreductase C-terminal" evidence="3">
    <location>
        <begin position="158"/>
        <end position="443"/>
    </location>
</feature>
<dbReference type="Gene3D" id="3.40.50.720">
    <property type="entry name" value="NAD(P)-binding Rossmann-like Domain"/>
    <property type="match status" value="1"/>
</dbReference>
<protein>
    <submittedName>
        <fullName evidence="4">Gfo/Idh/MocA family oxidoreductase</fullName>
    </submittedName>
</protein>
<dbReference type="Proteomes" id="UP000515563">
    <property type="component" value="Chromosome"/>
</dbReference>
<evidence type="ECO:0000259" key="2">
    <source>
        <dbReference type="Pfam" id="PF01408"/>
    </source>
</evidence>
<dbReference type="InterPro" id="IPR036291">
    <property type="entry name" value="NAD(P)-bd_dom_sf"/>
</dbReference>
<evidence type="ECO:0000259" key="3">
    <source>
        <dbReference type="Pfam" id="PF02894"/>
    </source>
</evidence>
<gene>
    <name evidence="4" type="ORF">F1D05_38100</name>
</gene>
<proteinExistence type="inferred from homology"/>
<dbReference type="KEGG" id="kqi:F1D05_38100"/>
<evidence type="ECO:0000313" key="5">
    <source>
        <dbReference type="Proteomes" id="UP000515563"/>
    </source>
</evidence>
<dbReference type="SUPFAM" id="SSF55347">
    <property type="entry name" value="Glyceraldehyde-3-phosphate dehydrogenase-like, C-terminal domain"/>
    <property type="match status" value="1"/>
</dbReference>
<dbReference type="SUPFAM" id="SSF51735">
    <property type="entry name" value="NAD(P)-binding Rossmann-fold domains"/>
    <property type="match status" value="1"/>
</dbReference>
<dbReference type="AlphaFoldDB" id="A0A7G6X8T8"/>
<reference evidence="4 5" key="2">
    <citation type="journal article" date="2020" name="Microbiol. Resour. Announc.">
        <title>Antarctic desert soil bacteria exhibit high novel natural product potential, evaluated through long-read genome sequencing and comparative genomics.</title>
        <authorList>
            <person name="Benaud N."/>
            <person name="Edwards R.J."/>
            <person name="Amos T.G."/>
            <person name="D'Agostino P.M."/>
            <person name="Gutierrez-Chavez C."/>
            <person name="Montgomery K."/>
            <person name="Nicetic I."/>
            <person name="Ferrari B.C."/>
        </authorList>
    </citation>
    <scope>NUCLEOTIDE SEQUENCE [LARGE SCALE GENOMIC DNA]</scope>
    <source>
        <strain evidence="4 5">SPB151</strain>
    </source>
</reference>
<sequence>MVASVQIYTSRRSVVVPRRYAVAGTGSRARSYVRAIIEEHPEEAQLVALLDPNPGRLAFHQRYVQELGSAELPQYGADDLEQMVKEQSVDRVVVTSPDYTHAAVVSRLLRAGADVIVEKPLTIDADGTRQIVDAMNESGKSVVVTFNYRYSPRNSALRQLIQDGEIGKVTSVEFQWVLDTRHGADYFRRWHREKQFSGGLMVHKASHHFDLVNWWIASSPTRVFASGGLSFYGSDNAAARGLGQRPERGTVDGSADDPWLLDLRTDDINRQLYWESEQYDGYRRDQDVFGPGITIEDNISVIAEYANGARMSYSLNAHSPWEGYRVSVNGTEGRAELEVVERAAVIDDRIDPSYPAERVVAGEVRSDGERLVLQKHWASAVEVEIPRGEGSHGGGDQLIYADLFKGPGNDPLGRAADLDDGVRAVAVGIAANQSLATGNPITITDLDLGGWS</sequence>
<dbReference type="Pfam" id="PF01408">
    <property type="entry name" value="GFO_IDH_MocA"/>
    <property type="match status" value="1"/>
</dbReference>
<organism evidence="4 5">
    <name type="scientific">Kribbella qitaiheensis</name>
    <dbReference type="NCBI Taxonomy" id="1544730"/>
    <lineage>
        <taxon>Bacteria</taxon>
        <taxon>Bacillati</taxon>
        <taxon>Actinomycetota</taxon>
        <taxon>Actinomycetes</taxon>
        <taxon>Propionibacteriales</taxon>
        <taxon>Kribbellaceae</taxon>
        <taxon>Kribbella</taxon>
    </lineage>
</organism>
<dbReference type="InterPro" id="IPR051450">
    <property type="entry name" value="Gfo/Idh/MocA_Oxidoreductases"/>
</dbReference>
<dbReference type="InterPro" id="IPR000683">
    <property type="entry name" value="Gfo/Idh/MocA-like_OxRdtase_N"/>
</dbReference>
<dbReference type="InterPro" id="IPR004104">
    <property type="entry name" value="Gfo/Idh/MocA-like_OxRdtase_C"/>
</dbReference>
<evidence type="ECO:0000313" key="4">
    <source>
        <dbReference type="EMBL" id="QNE22653.1"/>
    </source>
</evidence>
<comment type="similarity">
    <text evidence="1">Belongs to the Gfo/Idh/MocA family.</text>
</comment>
<dbReference type="PANTHER" id="PTHR43377:SF2">
    <property type="entry name" value="BINDING ROSSMANN FOLD OXIDOREDUCTASE, PUTATIVE (AFU_ORTHOLOGUE AFUA_4G00560)-RELATED"/>
    <property type="match status" value="1"/>
</dbReference>
<name>A0A7G6X8T8_9ACTN</name>
<dbReference type="Pfam" id="PF02894">
    <property type="entry name" value="GFO_IDH_MocA_C"/>
    <property type="match status" value="1"/>
</dbReference>
<dbReference type="GO" id="GO:0000166">
    <property type="term" value="F:nucleotide binding"/>
    <property type="evidence" value="ECO:0007669"/>
    <property type="project" value="InterPro"/>
</dbReference>
<feature type="domain" description="Gfo/Idh/MocA-like oxidoreductase N-terminal" evidence="2">
    <location>
        <begin position="19"/>
        <end position="146"/>
    </location>
</feature>
<dbReference type="Gene3D" id="3.30.360.10">
    <property type="entry name" value="Dihydrodipicolinate Reductase, domain 2"/>
    <property type="match status" value="1"/>
</dbReference>
<dbReference type="PANTHER" id="PTHR43377">
    <property type="entry name" value="BILIVERDIN REDUCTASE A"/>
    <property type="match status" value="1"/>
</dbReference>
<reference evidence="5" key="1">
    <citation type="submission" date="2019-09" db="EMBL/GenBank/DDBJ databases">
        <title>Antimicrobial potential of Antarctic Bacteria.</title>
        <authorList>
            <person name="Benaud N."/>
            <person name="Edwards R.J."/>
            <person name="Ferrari B.C."/>
        </authorList>
    </citation>
    <scope>NUCLEOTIDE SEQUENCE [LARGE SCALE GENOMIC DNA]</scope>
    <source>
        <strain evidence="5">SPB151</strain>
    </source>
</reference>
<accession>A0A7G6X8T8</accession>
<evidence type="ECO:0000256" key="1">
    <source>
        <dbReference type="ARBA" id="ARBA00010928"/>
    </source>
</evidence>
<dbReference type="EMBL" id="CP043661">
    <property type="protein sequence ID" value="QNE22653.1"/>
    <property type="molecule type" value="Genomic_DNA"/>
</dbReference>